<dbReference type="OrthoDB" id="5654035at2"/>
<evidence type="ECO:0000313" key="1">
    <source>
        <dbReference type="EMBL" id="KTD76732.1"/>
    </source>
</evidence>
<reference evidence="1 2" key="1">
    <citation type="submission" date="2015-11" db="EMBL/GenBank/DDBJ databases">
        <title>Genomic analysis of 38 Legionella species identifies large and diverse effector repertoires.</title>
        <authorList>
            <person name="Burstein D."/>
            <person name="Amaro F."/>
            <person name="Zusman T."/>
            <person name="Lifshitz Z."/>
            <person name="Cohen O."/>
            <person name="Gilbert J.A."/>
            <person name="Pupko T."/>
            <person name="Shuman H.A."/>
            <person name="Segal G."/>
        </authorList>
    </citation>
    <scope>NUCLEOTIDE SEQUENCE [LARGE SCALE GENOMIC DNA]</scope>
    <source>
        <strain evidence="1 2">ATCC 49508</strain>
    </source>
</reference>
<dbReference type="Proteomes" id="UP000054662">
    <property type="component" value="Unassembled WGS sequence"/>
</dbReference>
<evidence type="ECO:0000313" key="2">
    <source>
        <dbReference type="Proteomes" id="UP000054662"/>
    </source>
</evidence>
<protein>
    <submittedName>
        <fullName evidence="1">Uncharacterized protein</fullName>
    </submittedName>
</protein>
<dbReference type="AlphaFoldDB" id="A0A0W1A5T0"/>
<keyword evidence="2" id="KW-1185">Reference proteome</keyword>
<dbReference type="PATRIC" id="fig|45076.6.peg.2134"/>
<sequence length="240" mass="27254">MKKSIPVLDFRALQTQSPAASSTPRLSELKSRHALFIDSQKATPAELSEAYSKIKKQLMMSRSVDVVKKSIEQLHELLIKIESSQDNSLITTVKMKSMYLLACCMLYHSTCAKQLDLELCESALDLIEIANELGLGDLEQALETSTYYYEKSIELSQSFEAHQNRVDTCLLQSPRGDKIEIPLRKVVGIKMFLGGCTKFQDHLFAEMSKQFEQLICDAIDYDPRMEKERYLSPRLTSGKL</sequence>
<organism evidence="1 2">
    <name type="scientific">Legionella worsleiensis</name>
    <dbReference type="NCBI Taxonomy" id="45076"/>
    <lineage>
        <taxon>Bacteria</taxon>
        <taxon>Pseudomonadati</taxon>
        <taxon>Pseudomonadota</taxon>
        <taxon>Gammaproteobacteria</taxon>
        <taxon>Legionellales</taxon>
        <taxon>Legionellaceae</taxon>
        <taxon>Legionella</taxon>
    </lineage>
</organism>
<gene>
    <name evidence="1" type="ORF">Lwor_1957</name>
</gene>
<name>A0A0W1A5T0_9GAMM</name>
<proteinExistence type="predicted"/>
<dbReference type="RefSeq" id="WP_058493730.1">
    <property type="nucleotide sequence ID" value="NZ_CBCRUR010000004.1"/>
</dbReference>
<accession>A0A0W1A5T0</accession>
<dbReference type="EMBL" id="LNZC01000027">
    <property type="protein sequence ID" value="KTD76732.1"/>
    <property type="molecule type" value="Genomic_DNA"/>
</dbReference>
<comment type="caution">
    <text evidence="1">The sequence shown here is derived from an EMBL/GenBank/DDBJ whole genome shotgun (WGS) entry which is preliminary data.</text>
</comment>